<dbReference type="RefSeq" id="WP_377095046.1">
    <property type="nucleotide sequence ID" value="NZ_JBHSJM010000001.1"/>
</dbReference>
<protein>
    <recommendedName>
        <fullName evidence="4">Cardiolipin synthase N-terminal domain-containing protein</fullName>
    </recommendedName>
</protein>
<organism evidence="2 3">
    <name type="scientific">Rubritalea spongiae</name>
    <dbReference type="NCBI Taxonomy" id="430797"/>
    <lineage>
        <taxon>Bacteria</taxon>
        <taxon>Pseudomonadati</taxon>
        <taxon>Verrucomicrobiota</taxon>
        <taxon>Verrucomicrobiia</taxon>
        <taxon>Verrucomicrobiales</taxon>
        <taxon>Rubritaleaceae</taxon>
        <taxon>Rubritalea</taxon>
    </lineage>
</organism>
<dbReference type="EMBL" id="JBHUJC010000003">
    <property type="protein sequence ID" value="MFD2275287.1"/>
    <property type="molecule type" value="Genomic_DNA"/>
</dbReference>
<keyword evidence="1" id="KW-0472">Membrane</keyword>
<evidence type="ECO:0008006" key="4">
    <source>
        <dbReference type="Google" id="ProtNLM"/>
    </source>
</evidence>
<accession>A0ABW5DZ31</accession>
<sequence length="67" mass="7346">MISNLNIACTTCANAFEKAGDNAAGYAILFMLCLLIPILGTLGFVIFRIARRSKANFDPQFQDPYEA</sequence>
<feature type="transmembrane region" description="Helical" evidence="1">
    <location>
        <begin position="23"/>
        <end position="47"/>
    </location>
</feature>
<evidence type="ECO:0000313" key="2">
    <source>
        <dbReference type="EMBL" id="MFD2275287.1"/>
    </source>
</evidence>
<evidence type="ECO:0000313" key="3">
    <source>
        <dbReference type="Proteomes" id="UP001597297"/>
    </source>
</evidence>
<gene>
    <name evidence="2" type="ORF">ACFSQZ_02295</name>
</gene>
<comment type="caution">
    <text evidence="2">The sequence shown here is derived from an EMBL/GenBank/DDBJ whole genome shotgun (WGS) entry which is preliminary data.</text>
</comment>
<dbReference type="Proteomes" id="UP001597297">
    <property type="component" value="Unassembled WGS sequence"/>
</dbReference>
<reference evidence="3" key="1">
    <citation type="journal article" date="2019" name="Int. J. Syst. Evol. Microbiol.">
        <title>The Global Catalogue of Microorganisms (GCM) 10K type strain sequencing project: providing services to taxonomists for standard genome sequencing and annotation.</title>
        <authorList>
            <consortium name="The Broad Institute Genomics Platform"/>
            <consortium name="The Broad Institute Genome Sequencing Center for Infectious Disease"/>
            <person name="Wu L."/>
            <person name="Ma J."/>
        </authorList>
    </citation>
    <scope>NUCLEOTIDE SEQUENCE [LARGE SCALE GENOMIC DNA]</scope>
    <source>
        <strain evidence="3">JCM 16545</strain>
    </source>
</reference>
<keyword evidence="3" id="KW-1185">Reference proteome</keyword>
<proteinExistence type="predicted"/>
<evidence type="ECO:0000256" key="1">
    <source>
        <dbReference type="SAM" id="Phobius"/>
    </source>
</evidence>
<name>A0ABW5DZ31_9BACT</name>
<keyword evidence="1" id="KW-0812">Transmembrane</keyword>
<keyword evidence="1" id="KW-1133">Transmembrane helix</keyword>